<evidence type="ECO:0000313" key="2">
    <source>
        <dbReference type="Proteomes" id="UP000181901"/>
    </source>
</evidence>
<reference evidence="1 2" key="1">
    <citation type="submission" date="2015-09" db="EMBL/GenBank/DDBJ databases">
        <title>Genome of Desulfovibrio dechloracetivorans BerOc1, a mercury methylating strain isolated from highly hydrocarbons and metals contaminated coastal sediments.</title>
        <authorList>
            <person name="Goni Urriza M."/>
            <person name="Gassie C."/>
            <person name="Bouchez O."/>
            <person name="Klopp C."/>
            <person name="Ranchou-Peyruse A."/>
            <person name="Remy G."/>
        </authorList>
    </citation>
    <scope>NUCLEOTIDE SEQUENCE [LARGE SCALE GENOMIC DNA]</scope>
    <source>
        <strain evidence="1 2">BerOc1</strain>
    </source>
</reference>
<protein>
    <submittedName>
        <fullName evidence="1">Uncharacterized protein</fullName>
    </submittedName>
</protein>
<dbReference type="EMBL" id="LKAQ01000004">
    <property type="protein sequence ID" value="OIQ49255.1"/>
    <property type="molecule type" value="Genomic_DNA"/>
</dbReference>
<accession>A0A1J5N7H4</accession>
<keyword evidence="2" id="KW-1185">Reference proteome</keyword>
<dbReference type="AlphaFoldDB" id="A0A1J5N7H4"/>
<gene>
    <name evidence="1" type="ORF">BerOc1_01180</name>
</gene>
<dbReference type="Proteomes" id="UP000181901">
    <property type="component" value="Unassembled WGS sequence"/>
</dbReference>
<evidence type="ECO:0000313" key="1">
    <source>
        <dbReference type="EMBL" id="OIQ49255.1"/>
    </source>
</evidence>
<comment type="caution">
    <text evidence="1">The sequence shown here is derived from an EMBL/GenBank/DDBJ whole genome shotgun (WGS) entry which is preliminary data.</text>
</comment>
<name>A0A1J5N7H4_9BACT</name>
<proteinExistence type="predicted"/>
<sequence>MGGRGKGEREALFKEFPFPLPPAVGGKKEGGIADAALFSVRT</sequence>
<organism evidence="1 2">
    <name type="scientific">Pseudodesulfovibrio hydrargyri</name>
    <dbReference type="NCBI Taxonomy" id="2125990"/>
    <lineage>
        <taxon>Bacteria</taxon>
        <taxon>Pseudomonadati</taxon>
        <taxon>Thermodesulfobacteriota</taxon>
        <taxon>Desulfovibrionia</taxon>
        <taxon>Desulfovibrionales</taxon>
        <taxon>Desulfovibrionaceae</taxon>
    </lineage>
</organism>